<proteinExistence type="predicted"/>
<reference evidence="2" key="1">
    <citation type="submission" date="2022-11" db="EMBL/GenBank/DDBJ databases">
        <authorList>
            <person name="Hyden B.L."/>
            <person name="Feng K."/>
            <person name="Yates T."/>
            <person name="Jawdy S."/>
            <person name="Smart L.B."/>
            <person name="Muchero W."/>
        </authorList>
    </citation>
    <scope>NUCLEOTIDE SEQUENCE</scope>
    <source>
        <tissue evidence="2">Shoot tip</tissue>
    </source>
</reference>
<dbReference type="EMBL" id="JAPFFM010000016">
    <property type="protein sequence ID" value="KAJ6701749.1"/>
    <property type="molecule type" value="Genomic_DNA"/>
</dbReference>
<reference evidence="2" key="2">
    <citation type="journal article" date="2023" name="Int. J. Mol. Sci.">
        <title>De Novo Assembly and Annotation of 11 Diverse Shrub Willow (Salix) Genomes Reveals Novel Gene Organization in Sex-Linked Regions.</title>
        <authorList>
            <person name="Hyden B."/>
            <person name="Feng K."/>
            <person name="Yates T.B."/>
            <person name="Jawdy S."/>
            <person name="Cereghino C."/>
            <person name="Smart L.B."/>
            <person name="Muchero W."/>
        </authorList>
    </citation>
    <scope>NUCLEOTIDE SEQUENCE</scope>
    <source>
        <tissue evidence="2">Shoot tip</tissue>
    </source>
</reference>
<name>A0A9Q0T553_9ROSI</name>
<comment type="caution">
    <text evidence="2">The sequence shown here is derived from an EMBL/GenBank/DDBJ whole genome shotgun (WGS) entry which is preliminary data.</text>
</comment>
<organism evidence="2 3">
    <name type="scientific">Salix koriyanagi</name>
    <dbReference type="NCBI Taxonomy" id="2511006"/>
    <lineage>
        <taxon>Eukaryota</taxon>
        <taxon>Viridiplantae</taxon>
        <taxon>Streptophyta</taxon>
        <taxon>Embryophyta</taxon>
        <taxon>Tracheophyta</taxon>
        <taxon>Spermatophyta</taxon>
        <taxon>Magnoliopsida</taxon>
        <taxon>eudicotyledons</taxon>
        <taxon>Gunneridae</taxon>
        <taxon>Pentapetalae</taxon>
        <taxon>rosids</taxon>
        <taxon>fabids</taxon>
        <taxon>Malpighiales</taxon>
        <taxon>Salicaceae</taxon>
        <taxon>Saliceae</taxon>
        <taxon>Salix</taxon>
    </lineage>
</organism>
<evidence type="ECO:0000313" key="3">
    <source>
        <dbReference type="Proteomes" id="UP001151752"/>
    </source>
</evidence>
<evidence type="ECO:0000256" key="1">
    <source>
        <dbReference type="SAM" id="MobiDB-lite"/>
    </source>
</evidence>
<keyword evidence="3" id="KW-1185">Reference proteome</keyword>
<accession>A0A9Q0T553</accession>
<gene>
    <name evidence="2" type="ORF">OIU74_013007</name>
</gene>
<feature type="region of interest" description="Disordered" evidence="1">
    <location>
        <begin position="56"/>
        <end position="112"/>
    </location>
</feature>
<dbReference type="AlphaFoldDB" id="A0A9Q0T553"/>
<protein>
    <submittedName>
        <fullName evidence="2">Uncharacterized protein</fullName>
    </submittedName>
</protein>
<dbReference type="Proteomes" id="UP001151752">
    <property type="component" value="Chromosome 1"/>
</dbReference>
<evidence type="ECO:0000313" key="2">
    <source>
        <dbReference type="EMBL" id="KAJ6701749.1"/>
    </source>
</evidence>
<sequence>MVDQAEDVIRWNIKVVAILDLSLDQFPLNPCHQKSTSSEIHQSYRNIAEACQAKDCSSTSGNIQSGSFQSSPSLQGLPSSVVRRSKQVQEFQSDASCPENRNAEATRVLGES</sequence>
<feature type="compositionally biased region" description="Low complexity" evidence="1">
    <location>
        <begin position="65"/>
        <end position="80"/>
    </location>
</feature>